<dbReference type="AlphaFoldDB" id="A0A7L2W2Z5"/>
<proteinExistence type="inferred from homology"/>
<dbReference type="GO" id="GO:0050852">
    <property type="term" value="P:T cell receptor signaling pathway"/>
    <property type="evidence" value="ECO:0007669"/>
    <property type="project" value="TreeGrafter"/>
</dbReference>
<feature type="non-terminal residue" evidence="4">
    <location>
        <position position="1"/>
    </location>
</feature>
<dbReference type="Pfam" id="PF12736">
    <property type="entry name" value="CABIT"/>
    <property type="match status" value="2"/>
</dbReference>
<dbReference type="InterPro" id="IPR039671">
    <property type="entry name" value="THEMIS"/>
</dbReference>
<dbReference type="Proteomes" id="UP000580171">
    <property type="component" value="Unassembled WGS sequence"/>
</dbReference>
<comment type="caution">
    <text evidence="4">The sequence shown here is derived from an EMBL/GenBank/DDBJ whole genome shotgun (WGS) entry which is preliminary data.</text>
</comment>
<evidence type="ECO:0000313" key="5">
    <source>
        <dbReference type="Proteomes" id="UP000580171"/>
    </source>
</evidence>
<feature type="domain" description="CABIT" evidence="3">
    <location>
        <begin position="222"/>
        <end position="431"/>
    </location>
</feature>
<dbReference type="OrthoDB" id="9030353at2759"/>
<feature type="region of interest" description="Disordered" evidence="2">
    <location>
        <begin position="321"/>
        <end position="342"/>
    </location>
</feature>
<evidence type="ECO:0000256" key="2">
    <source>
        <dbReference type="SAM" id="MobiDB-lite"/>
    </source>
</evidence>
<accession>A0A7L2W2Z5</accession>
<dbReference type="PANTHER" id="PTHR15215">
    <property type="entry name" value="CABIT DOMAIN-CONTAINING PROTEIN"/>
    <property type="match status" value="1"/>
</dbReference>
<sequence>MEPLSFQEYICSLDPATLPRILRICSGVYFQGSVYEISGNECCLSTGDLLKVMAVALQKVVCEDTETGQTTELPPTFKGELGCPAPACTPWVPSSPGRPSQPPWAQPHCPTGIFQPAPAQGPYQTLRGHFLEGGRQQGLTLHQALGRWDRQLQPVLCPAVGPHALLLHPVYEVHAAMHLRRDVVKIPSTLEVDVEDVTEESQHIRFARPLLLSEVLGMEDALPAQAEILEGPAGPAVFKSAWVPRLQRGQQLRLHGHSRAWRVLASAPGSSRHFLLSGAYQGRFRLRPRQFMGVQELAAGLQPGQRLRVVVTQDCEGRGDEVPPLGVGDRLEPRGLQGNGPSTRLLCHRHGEEEEEEEEGKELLLPLDLGGSFVEETCDNKKYGLAELLERQALPCEVRVVAPDPGLERDALVALPALRLEARLNQPFLVGSFCEEPEEGFEIPP</sequence>
<reference evidence="4 5" key="1">
    <citation type="submission" date="2019-09" db="EMBL/GenBank/DDBJ databases">
        <title>Bird 10,000 Genomes (B10K) Project - Family phase.</title>
        <authorList>
            <person name="Zhang G."/>
        </authorList>
    </citation>
    <scope>NUCLEOTIDE SEQUENCE [LARGE SCALE GENOMIC DNA]</scope>
    <source>
        <strain evidence="4">B10K-DU-012-58</strain>
        <tissue evidence="4">Muscle</tissue>
    </source>
</reference>
<keyword evidence="5" id="KW-1185">Reference proteome</keyword>
<evidence type="ECO:0000259" key="3">
    <source>
        <dbReference type="Pfam" id="PF12736"/>
    </source>
</evidence>
<protein>
    <submittedName>
        <fullName evidence="4">THMS2 protein</fullName>
    </submittedName>
</protein>
<dbReference type="PANTHER" id="PTHR15215:SF2">
    <property type="entry name" value="PROTEIN THEMIS2"/>
    <property type="match status" value="1"/>
</dbReference>
<dbReference type="InterPro" id="IPR025946">
    <property type="entry name" value="CABIT_dom"/>
</dbReference>
<feature type="domain" description="CABIT" evidence="3">
    <location>
        <begin position="18"/>
        <end position="80"/>
    </location>
</feature>
<comment type="similarity">
    <text evidence="1">Belongs to the themis family.</text>
</comment>
<dbReference type="EMBL" id="VYZV01001916">
    <property type="protein sequence ID" value="NXS65110.1"/>
    <property type="molecule type" value="Genomic_DNA"/>
</dbReference>
<evidence type="ECO:0000313" key="4">
    <source>
        <dbReference type="EMBL" id="NXS65110.1"/>
    </source>
</evidence>
<dbReference type="GO" id="GO:0005634">
    <property type="term" value="C:nucleus"/>
    <property type="evidence" value="ECO:0007669"/>
    <property type="project" value="TreeGrafter"/>
</dbReference>
<feature type="non-terminal residue" evidence="4">
    <location>
        <position position="445"/>
    </location>
</feature>
<dbReference type="GO" id="GO:0005737">
    <property type="term" value="C:cytoplasm"/>
    <property type="evidence" value="ECO:0007669"/>
    <property type="project" value="TreeGrafter"/>
</dbReference>
<organism evidence="4 5">
    <name type="scientific">Pandion haliaetus</name>
    <name type="common">Osprey</name>
    <name type="synonym">Falco haliaetus</name>
    <dbReference type="NCBI Taxonomy" id="56262"/>
    <lineage>
        <taxon>Eukaryota</taxon>
        <taxon>Metazoa</taxon>
        <taxon>Chordata</taxon>
        <taxon>Craniata</taxon>
        <taxon>Vertebrata</taxon>
        <taxon>Euteleostomi</taxon>
        <taxon>Archelosauria</taxon>
        <taxon>Archosauria</taxon>
        <taxon>Dinosauria</taxon>
        <taxon>Saurischia</taxon>
        <taxon>Theropoda</taxon>
        <taxon>Coelurosauria</taxon>
        <taxon>Aves</taxon>
        <taxon>Neognathae</taxon>
        <taxon>Neoaves</taxon>
        <taxon>Telluraves</taxon>
        <taxon>Accipitrimorphae</taxon>
        <taxon>Accipitriformes</taxon>
        <taxon>Pandionidae</taxon>
        <taxon>Pandion</taxon>
    </lineage>
</organism>
<gene>
    <name evidence="4" type="primary">Themis2</name>
    <name evidence="4" type="ORF">PANHAL_R03232</name>
</gene>
<evidence type="ECO:0000256" key="1">
    <source>
        <dbReference type="ARBA" id="ARBA00006414"/>
    </source>
</evidence>
<name>A0A7L2W2Z5_PANHA</name>